<keyword evidence="2" id="KW-1185">Reference proteome</keyword>
<accession>A0ABV5CP87</accession>
<protein>
    <submittedName>
        <fullName evidence="1">Uncharacterized protein</fullName>
    </submittedName>
</protein>
<dbReference type="EMBL" id="JBCGDC010000023">
    <property type="protein sequence ID" value="MFB6393559.1"/>
    <property type="molecule type" value="Genomic_DNA"/>
</dbReference>
<organism evidence="1 2">
    <name type="scientific">Polymorphospora lycopeni</name>
    <dbReference type="NCBI Taxonomy" id="3140240"/>
    <lineage>
        <taxon>Bacteria</taxon>
        <taxon>Bacillati</taxon>
        <taxon>Actinomycetota</taxon>
        <taxon>Actinomycetes</taxon>
        <taxon>Micromonosporales</taxon>
        <taxon>Micromonosporaceae</taxon>
        <taxon>Polymorphospora</taxon>
    </lineage>
</organism>
<evidence type="ECO:0000313" key="1">
    <source>
        <dbReference type="EMBL" id="MFB6393559.1"/>
    </source>
</evidence>
<dbReference type="InterPro" id="IPR036890">
    <property type="entry name" value="HATPase_C_sf"/>
</dbReference>
<name>A0ABV5CP87_9ACTN</name>
<proteinExistence type="predicted"/>
<comment type="caution">
    <text evidence="1">The sequence shown here is derived from an EMBL/GenBank/DDBJ whole genome shotgun (WGS) entry which is preliminary data.</text>
</comment>
<dbReference type="Gene3D" id="3.30.565.10">
    <property type="entry name" value="Histidine kinase-like ATPase, C-terminal domain"/>
    <property type="match status" value="1"/>
</dbReference>
<evidence type="ECO:0000313" key="2">
    <source>
        <dbReference type="Proteomes" id="UP001582793"/>
    </source>
</evidence>
<reference evidence="1 2" key="1">
    <citation type="submission" date="2024-04" db="EMBL/GenBank/DDBJ databases">
        <title>Polymorphospora sp. isolated from Baiyangdian Lake in Xiong'an New Area.</title>
        <authorList>
            <person name="Zhang X."/>
            <person name="Liu J."/>
        </authorList>
    </citation>
    <scope>NUCLEOTIDE SEQUENCE [LARGE SCALE GENOMIC DNA]</scope>
    <source>
        <strain evidence="1 2">2-325</strain>
    </source>
</reference>
<gene>
    <name evidence="1" type="ORF">AAFH96_10630</name>
</gene>
<dbReference type="Proteomes" id="UP001582793">
    <property type="component" value="Unassembled WGS sequence"/>
</dbReference>
<sequence>MYFGAGRGSPDLATRVLSSVLAHALHPATRVAAPHTPHATAEITGDLAFVVTDDQADALDESGSVRLGYNGSLLGPVRWISAAAAAVSSRTVVEVWRDGHGLCQELAGLHPVAEPRGIDPPPGAGTRVSFELDDAYFGPGQVIAADLASLDLHGPDCNGPAGPGHVTVTDARGQDEPIVIPYR</sequence>
<dbReference type="SUPFAM" id="SSF55874">
    <property type="entry name" value="ATPase domain of HSP90 chaperone/DNA topoisomerase II/histidine kinase"/>
    <property type="match status" value="1"/>
</dbReference>
<dbReference type="RefSeq" id="WP_375733988.1">
    <property type="nucleotide sequence ID" value="NZ_JBCGDC010000023.1"/>
</dbReference>